<reference evidence="2" key="1">
    <citation type="submission" date="2020-09" db="EMBL/GenBank/DDBJ databases">
        <title>Genome-Enabled Discovery of Anthraquinone Biosynthesis in Senna tora.</title>
        <authorList>
            <person name="Kang S.-H."/>
            <person name="Pandey R.P."/>
            <person name="Lee C.-M."/>
            <person name="Sim J.-S."/>
            <person name="Jeong J.-T."/>
            <person name="Choi B.-S."/>
            <person name="Jung M."/>
            <person name="Ginzburg D."/>
            <person name="Zhao K."/>
            <person name="Won S.Y."/>
            <person name="Oh T.-J."/>
            <person name="Yu Y."/>
            <person name="Kim N.-H."/>
            <person name="Lee O.R."/>
            <person name="Lee T.-H."/>
            <person name="Bashyal P."/>
            <person name="Kim T.-S."/>
            <person name="Lee W.-H."/>
            <person name="Kawkins C."/>
            <person name="Kim C.-K."/>
            <person name="Kim J.S."/>
            <person name="Ahn B.O."/>
            <person name="Rhee S.Y."/>
            <person name="Sohng J.K."/>
        </authorList>
    </citation>
    <scope>NUCLEOTIDE SEQUENCE</scope>
    <source>
        <tissue evidence="2">Leaf</tissue>
    </source>
</reference>
<feature type="region of interest" description="Disordered" evidence="1">
    <location>
        <begin position="1"/>
        <end position="20"/>
    </location>
</feature>
<evidence type="ECO:0000256" key="1">
    <source>
        <dbReference type="SAM" id="MobiDB-lite"/>
    </source>
</evidence>
<dbReference type="EMBL" id="JAAIUW010000005">
    <property type="protein sequence ID" value="KAF7832440.1"/>
    <property type="molecule type" value="Genomic_DNA"/>
</dbReference>
<protein>
    <submittedName>
        <fullName evidence="2">Uncharacterized protein</fullName>
    </submittedName>
</protein>
<dbReference type="AlphaFoldDB" id="A0A835C6B5"/>
<evidence type="ECO:0000313" key="3">
    <source>
        <dbReference type="Proteomes" id="UP000634136"/>
    </source>
</evidence>
<dbReference type="Proteomes" id="UP000634136">
    <property type="component" value="Unassembled WGS sequence"/>
</dbReference>
<keyword evidence="3" id="KW-1185">Reference proteome</keyword>
<gene>
    <name evidence="2" type="ORF">G2W53_014773</name>
</gene>
<evidence type="ECO:0000313" key="2">
    <source>
        <dbReference type="EMBL" id="KAF7832440.1"/>
    </source>
</evidence>
<accession>A0A835C6B5</accession>
<organism evidence="2 3">
    <name type="scientific">Senna tora</name>
    <dbReference type="NCBI Taxonomy" id="362788"/>
    <lineage>
        <taxon>Eukaryota</taxon>
        <taxon>Viridiplantae</taxon>
        <taxon>Streptophyta</taxon>
        <taxon>Embryophyta</taxon>
        <taxon>Tracheophyta</taxon>
        <taxon>Spermatophyta</taxon>
        <taxon>Magnoliopsida</taxon>
        <taxon>eudicotyledons</taxon>
        <taxon>Gunneridae</taxon>
        <taxon>Pentapetalae</taxon>
        <taxon>rosids</taxon>
        <taxon>fabids</taxon>
        <taxon>Fabales</taxon>
        <taxon>Fabaceae</taxon>
        <taxon>Caesalpinioideae</taxon>
        <taxon>Cassia clade</taxon>
        <taxon>Senna</taxon>
    </lineage>
</organism>
<comment type="caution">
    <text evidence="2">The sequence shown here is derived from an EMBL/GenBank/DDBJ whole genome shotgun (WGS) entry which is preliminary data.</text>
</comment>
<sequence length="101" mass="11290">MRFLRQDLLQREDGTKRSDATRRRCREICPVAMDPPSMVATSVFELSAFQGFLDQVDKSSGVSGISSSNDNYKESEIRLISADSAELQNHSAELVILQNHS</sequence>
<name>A0A835C6B5_9FABA</name>
<proteinExistence type="predicted"/>